<sequence length="235" mass="25023">MTCAGHFPYGLWPASCLLGFLRPLEGPAMIRTAATLALVSLTLSACAAPPTPTGLQPMSGPGVPQTAPVVYSVAPPNAPRGPAVDAFAKAFLDNIQAASIADRREYCGYFYITPEGQLRGTPPRIGTFATCDMPEPRPGQGIIASYHTHGAYGGGYDNEVPSAIDLTSDFDYGINGYVSTPGGRVWLVDFQTLSTRQICGLGCITMDPRFQPRDEAGIRISYTVPDLRRRNSGGH</sequence>
<dbReference type="EMBL" id="QCYG01000001">
    <property type="protein sequence ID" value="PVA08298.1"/>
    <property type="molecule type" value="Genomic_DNA"/>
</dbReference>
<dbReference type="Pfam" id="PF14220">
    <property type="entry name" value="DUF4329"/>
    <property type="match status" value="1"/>
</dbReference>
<name>A0A2T7G1N2_9RHOB</name>
<dbReference type="Proteomes" id="UP000244817">
    <property type="component" value="Unassembled WGS sequence"/>
</dbReference>
<organism evidence="3 4">
    <name type="scientific">Thalassorhabdomicrobium marinisediminis</name>
    <dbReference type="NCBI Taxonomy" id="2170577"/>
    <lineage>
        <taxon>Bacteria</taxon>
        <taxon>Pseudomonadati</taxon>
        <taxon>Pseudomonadota</taxon>
        <taxon>Alphaproteobacteria</taxon>
        <taxon>Rhodobacterales</taxon>
        <taxon>Paracoccaceae</taxon>
        <taxon>Thalassorhabdomicrobium</taxon>
    </lineage>
</organism>
<feature type="chain" id="PRO_5015738321" description="DUF4329 domain-containing protein" evidence="1">
    <location>
        <begin position="48"/>
        <end position="235"/>
    </location>
</feature>
<dbReference type="AlphaFoldDB" id="A0A2T7G1N2"/>
<gene>
    <name evidence="3" type="ORF">DC363_02075</name>
</gene>
<protein>
    <recommendedName>
        <fullName evidence="2">DUF4329 domain-containing protein</fullName>
    </recommendedName>
</protein>
<accession>A0A2T7G1N2</accession>
<evidence type="ECO:0000313" key="3">
    <source>
        <dbReference type="EMBL" id="PVA08298.1"/>
    </source>
</evidence>
<feature type="signal peptide" evidence="1">
    <location>
        <begin position="1"/>
        <end position="47"/>
    </location>
</feature>
<proteinExistence type="predicted"/>
<evidence type="ECO:0000256" key="1">
    <source>
        <dbReference type="SAM" id="SignalP"/>
    </source>
</evidence>
<comment type="caution">
    <text evidence="3">The sequence shown here is derived from an EMBL/GenBank/DDBJ whole genome shotgun (WGS) entry which is preliminary data.</text>
</comment>
<evidence type="ECO:0000259" key="2">
    <source>
        <dbReference type="Pfam" id="PF14220"/>
    </source>
</evidence>
<evidence type="ECO:0000313" key="4">
    <source>
        <dbReference type="Proteomes" id="UP000244817"/>
    </source>
</evidence>
<keyword evidence="1" id="KW-0732">Signal</keyword>
<keyword evidence="4" id="KW-1185">Reference proteome</keyword>
<feature type="domain" description="DUF4329" evidence="2">
    <location>
        <begin position="85"/>
        <end position="200"/>
    </location>
</feature>
<reference evidence="3 4" key="1">
    <citation type="submission" date="2018-04" db="EMBL/GenBank/DDBJ databases">
        <title>Pelagivirga bohaiensis gen. nov., sp. nov., a bacterium isolated from the Bohai Sea.</title>
        <authorList>
            <person name="Ji X."/>
        </authorList>
    </citation>
    <scope>NUCLEOTIDE SEQUENCE [LARGE SCALE GENOMIC DNA]</scope>
    <source>
        <strain evidence="3 4">BH-SD16</strain>
    </source>
</reference>
<dbReference type="InterPro" id="IPR025479">
    <property type="entry name" value="DUF4329"/>
</dbReference>